<comment type="caution">
    <text evidence="8">The sequence shown here is derived from an EMBL/GenBank/DDBJ whole genome shotgun (WGS) entry which is preliminary data.</text>
</comment>
<dbReference type="PANTHER" id="PTHR42709">
    <property type="entry name" value="ALKALINE PHOSPHATASE LIKE PROTEIN"/>
    <property type="match status" value="1"/>
</dbReference>
<feature type="transmembrane region" description="Helical" evidence="6">
    <location>
        <begin position="214"/>
        <end position="235"/>
    </location>
</feature>
<proteinExistence type="predicted"/>
<keyword evidence="9" id="KW-1185">Reference proteome</keyword>
<evidence type="ECO:0000259" key="7">
    <source>
        <dbReference type="Pfam" id="PF09335"/>
    </source>
</evidence>
<name>A0A9X0W6P6_9GAMM</name>
<evidence type="ECO:0000313" key="8">
    <source>
        <dbReference type="EMBL" id="MBK1618012.1"/>
    </source>
</evidence>
<evidence type="ECO:0000256" key="4">
    <source>
        <dbReference type="ARBA" id="ARBA00022989"/>
    </source>
</evidence>
<dbReference type="Pfam" id="PF09335">
    <property type="entry name" value="VTT_dom"/>
    <property type="match status" value="1"/>
</dbReference>
<feature type="transmembrane region" description="Helical" evidence="6">
    <location>
        <begin position="255"/>
        <end position="274"/>
    </location>
</feature>
<evidence type="ECO:0000256" key="5">
    <source>
        <dbReference type="ARBA" id="ARBA00023136"/>
    </source>
</evidence>
<organism evidence="8 9">
    <name type="scientific">Lamprobacter modestohalophilus</name>
    <dbReference type="NCBI Taxonomy" id="1064514"/>
    <lineage>
        <taxon>Bacteria</taxon>
        <taxon>Pseudomonadati</taxon>
        <taxon>Pseudomonadota</taxon>
        <taxon>Gammaproteobacteria</taxon>
        <taxon>Chromatiales</taxon>
        <taxon>Chromatiaceae</taxon>
        <taxon>Lamprobacter</taxon>
    </lineage>
</organism>
<evidence type="ECO:0000256" key="2">
    <source>
        <dbReference type="ARBA" id="ARBA00022475"/>
    </source>
</evidence>
<feature type="transmembrane region" description="Helical" evidence="6">
    <location>
        <begin position="132"/>
        <end position="154"/>
    </location>
</feature>
<keyword evidence="3 6" id="KW-0812">Transmembrane</keyword>
<evidence type="ECO:0000313" key="9">
    <source>
        <dbReference type="Proteomes" id="UP001138768"/>
    </source>
</evidence>
<gene>
    <name evidence="8" type="ORF">CKO42_06010</name>
</gene>
<dbReference type="RefSeq" id="WP_200240495.1">
    <property type="nucleotide sequence ID" value="NZ_NRRY01000006.1"/>
</dbReference>
<keyword evidence="4 6" id="KW-1133">Transmembrane helix</keyword>
<keyword evidence="5 6" id="KW-0472">Membrane</keyword>
<keyword evidence="2" id="KW-1003">Cell membrane</keyword>
<dbReference type="AlphaFoldDB" id="A0A9X0W6P6"/>
<dbReference type="InterPro" id="IPR032816">
    <property type="entry name" value="VTT_dom"/>
</dbReference>
<dbReference type="Proteomes" id="UP001138768">
    <property type="component" value="Unassembled WGS sequence"/>
</dbReference>
<protein>
    <submittedName>
        <fullName evidence="8">DedA family protein</fullName>
    </submittedName>
</protein>
<evidence type="ECO:0000256" key="6">
    <source>
        <dbReference type="SAM" id="Phobius"/>
    </source>
</evidence>
<evidence type="ECO:0000256" key="1">
    <source>
        <dbReference type="ARBA" id="ARBA00004651"/>
    </source>
</evidence>
<feature type="domain" description="VTT" evidence="7">
    <location>
        <begin position="111"/>
        <end position="233"/>
    </location>
</feature>
<dbReference type="GO" id="GO:0005886">
    <property type="term" value="C:plasma membrane"/>
    <property type="evidence" value="ECO:0007669"/>
    <property type="project" value="UniProtKB-SubCell"/>
</dbReference>
<evidence type="ECO:0000256" key="3">
    <source>
        <dbReference type="ARBA" id="ARBA00022692"/>
    </source>
</evidence>
<comment type="subcellular location">
    <subcellularLocation>
        <location evidence="1">Cell membrane</location>
        <topology evidence="1">Multi-pass membrane protein</topology>
    </subcellularLocation>
</comment>
<accession>A0A9X0W6P6</accession>
<dbReference type="EMBL" id="NRRY01000006">
    <property type="protein sequence ID" value="MBK1618012.1"/>
    <property type="molecule type" value="Genomic_DNA"/>
</dbReference>
<dbReference type="InterPro" id="IPR051311">
    <property type="entry name" value="DedA_domain"/>
</dbReference>
<reference evidence="8 9" key="1">
    <citation type="journal article" date="2020" name="Microorganisms">
        <title>Osmotic Adaptation and Compatible Solute Biosynthesis of Phototrophic Bacteria as Revealed from Genome Analyses.</title>
        <authorList>
            <person name="Imhoff J.F."/>
            <person name="Rahn T."/>
            <person name="Kunzel S."/>
            <person name="Keller A."/>
            <person name="Neulinger S.C."/>
        </authorList>
    </citation>
    <scope>NUCLEOTIDE SEQUENCE [LARGE SCALE GENOMIC DNA]</scope>
    <source>
        <strain evidence="8 9">DSM 25653</strain>
    </source>
</reference>
<sequence>MASSWRIADLVRVALLLTLTLGLWIGPDLGAGANRALAQPTDATQSPVSSTEASKPKDLIKSSAHKIDAHAHRLAKAIEDDILRVEPYLERYGYWAVFVAVGVEGFGIPAPGQTLLEAGAVVAAVPDSRLNIGLLLLVTIVATSLGQAIGYLIGRFGGRVVLNRLPIPAQHLEGIEQKFNKYGGWLLLFGRFVDGPRQLMGLFSGALEMHWVRFMLLNVAGAVLWASFWALGVYYLDLHFDALVAVLRHLNPWMAALGLFGVIALLLALLIALLNRSGQARP</sequence>
<dbReference type="PANTHER" id="PTHR42709:SF6">
    <property type="entry name" value="UNDECAPRENYL PHOSPHATE TRANSPORTER A"/>
    <property type="match status" value="1"/>
</dbReference>